<evidence type="ECO:0000313" key="2">
    <source>
        <dbReference type="EMBL" id="KUG02750.1"/>
    </source>
</evidence>
<dbReference type="GO" id="GO:0006950">
    <property type="term" value="P:response to stress"/>
    <property type="evidence" value="ECO:0007669"/>
    <property type="project" value="TreeGrafter"/>
</dbReference>
<dbReference type="InterPro" id="IPR000835">
    <property type="entry name" value="HTH_MarR-typ"/>
</dbReference>
<feature type="domain" description="HTH marR-type" evidence="1">
    <location>
        <begin position="1"/>
        <end position="138"/>
    </location>
</feature>
<dbReference type="GO" id="GO:0003700">
    <property type="term" value="F:DNA-binding transcription factor activity"/>
    <property type="evidence" value="ECO:0007669"/>
    <property type="project" value="InterPro"/>
</dbReference>
<proteinExistence type="predicted"/>
<dbReference type="SUPFAM" id="SSF46785">
    <property type="entry name" value="Winged helix' DNA-binding domain"/>
    <property type="match status" value="1"/>
</dbReference>
<dbReference type="AlphaFoldDB" id="A0A0W8E2A5"/>
<organism evidence="2">
    <name type="scientific">hydrocarbon metagenome</name>
    <dbReference type="NCBI Taxonomy" id="938273"/>
    <lineage>
        <taxon>unclassified sequences</taxon>
        <taxon>metagenomes</taxon>
        <taxon>ecological metagenomes</taxon>
    </lineage>
</organism>
<comment type="caution">
    <text evidence="2">The sequence shown here is derived from an EMBL/GenBank/DDBJ whole genome shotgun (WGS) entry which is preliminary data.</text>
</comment>
<accession>A0A0W8E2A5</accession>
<dbReference type="PANTHER" id="PTHR33164">
    <property type="entry name" value="TRANSCRIPTIONAL REGULATOR, MARR FAMILY"/>
    <property type="match status" value="1"/>
</dbReference>
<dbReference type="InterPro" id="IPR036390">
    <property type="entry name" value="WH_DNA-bd_sf"/>
</dbReference>
<dbReference type="Pfam" id="PF12802">
    <property type="entry name" value="MarR_2"/>
    <property type="match status" value="1"/>
</dbReference>
<sequence length="150" mass="17020">MDELEQKGYIFASIFALANKLQVLGDAFDENITIKQWLFIVSVSKFDSPPTLSEVANFIGYSRQNAKRIAAALNERGYITIIKDQDDARALRISLTQKCTDYFIQRSQKELEFLDDLFNGYDADLTNGVFKGLTRLSENIEMMSNDSIGQ</sequence>
<dbReference type="EMBL" id="LNQE01001909">
    <property type="protein sequence ID" value="KUG02750.1"/>
    <property type="molecule type" value="Genomic_DNA"/>
</dbReference>
<protein>
    <submittedName>
        <fullName evidence="2">Transcriptional regulator, marr family</fullName>
    </submittedName>
</protein>
<dbReference type="InterPro" id="IPR039422">
    <property type="entry name" value="MarR/SlyA-like"/>
</dbReference>
<evidence type="ECO:0000259" key="1">
    <source>
        <dbReference type="PROSITE" id="PS50995"/>
    </source>
</evidence>
<reference evidence="2" key="1">
    <citation type="journal article" date="2015" name="Proc. Natl. Acad. Sci. U.S.A.">
        <title>Networks of energetic and metabolic interactions define dynamics in microbial communities.</title>
        <authorList>
            <person name="Embree M."/>
            <person name="Liu J.K."/>
            <person name="Al-Bassam M.M."/>
            <person name="Zengler K."/>
        </authorList>
    </citation>
    <scope>NUCLEOTIDE SEQUENCE</scope>
</reference>
<name>A0A0W8E2A5_9ZZZZ</name>
<dbReference type="InterPro" id="IPR036388">
    <property type="entry name" value="WH-like_DNA-bd_sf"/>
</dbReference>
<dbReference type="SMART" id="SM00347">
    <property type="entry name" value="HTH_MARR"/>
    <property type="match status" value="1"/>
</dbReference>
<gene>
    <name evidence="2" type="ORF">ASZ90_019826</name>
</gene>
<dbReference type="Gene3D" id="1.10.10.10">
    <property type="entry name" value="Winged helix-like DNA-binding domain superfamily/Winged helix DNA-binding domain"/>
    <property type="match status" value="1"/>
</dbReference>
<dbReference type="PROSITE" id="PS50995">
    <property type="entry name" value="HTH_MARR_2"/>
    <property type="match status" value="1"/>
</dbReference>
<dbReference type="PANTHER" id="PTHR33164:SF58">
    <property type="entry name" value="DNA-BINDING TRANSCRIPTIONAL REPRESSOR SCOC"/>
    <property type="match status" value="1"/>
</dbReference>